<name>A0A2I4FBX0_JUGRE</name>
<dbReference type="PANTHER" id="PTHR47723">
    <property type="entry name" value="OS05G0353850 PROTEIN"/>
    <property type="match status" value="1"/>
</dbReference>
<dbReference type="Gramene" id="Jr09_01360_p1">
    <property type="protein sequence ID" value="cds.Jr09_01360_p1"/>
    <property type="gene ID" value="Jr09_01360"/>
</dbReference>
<gene>
    <name evidence="2" type="primary">LOC108997361</name>
</gene>
<proteinExistence type="predicted"/>
<dbReference type="InterPro" id="IPR002156">
    <property type="entry name" value="RNaseH_domain"/>
</dbReference>
<dbReference type="SUPFAM" id="SSF53098">
    <property type="entry name" value="Ribonuclease H-like"/>
    <property type="match status" value="1"/>
</dbReference>
<evidence type="ECO:0000313" key="2">
    <source>
        <dbReference type="RefSeq" id="XP_018829128.1"/>
    </source>
</evidence>
<sequence>MARYKPKVSNDQGQDLCRCTSFQREHINGQKATVSYSEDHTPPERLHLHWKPPPPGVLKLNTDETIFSDLHKDGVGVILRDSAGKVVIAASKLELEMEEPEAVELLVVFRGMQLCSTMGISHIEIESDCLLLVQSLQQNNMLNSMLGNIFTEVQRLSSCFTSCSFTHVYREGNGAAHQLTRNA</sequence>
<protein>
    <submittedName>
        <fullName evidence="2">Uncharacterized protein LOC108997361</fullName>
    </submittedName>
</protein>
<dbReference type="GO" id="GO:0004523">
    <property type="term" value="F:RNA-DNA hybrid ribonuclease activity"/>
    <property type="evidence" value="ECO:0007669"/>
    <property type="project" value="InterPro"/>
</dbReference>
<dbReference type="GO" id="GO:0003676">
    <property type="term" value="F:nucleic acid binding"/>
    <property type="evidence" value="ECO:0007669"/>
    <property type="project" value="InterPro"/>
</dbReference>
<dbReference type="GeneID" id="108997361"/>
<dbReference type="OrthoDB" id="1166005at2759"/>
<organism evidence="1 2">
    <name type="scientific">Juglans regia</name>
    <name type="common">English walnut</name>
    <dbReference type="NCBI Taxonomy" id="51240"/>
    <lineage>
        <taxon>Eukaryota</taxon>
        <taxon>Viridiplantae</taxon>
        <taxon>Streptophyta</taxon>
        <taxon>Embryophyta</taxon>
        <taxon>Tracheophyta</taxon>
        <taxon>Spermatophyta</taxon>
        <taxon>Magnoliopsida</taxon>
        <taxon>eudicotyledons</taxon>
        <taxon>Gunneridae</taxon>
        <taxon>Pentapetalae</taxon>
        <taxon>rosids</taxon>
        <taxon>fabids</taxon>
        <taxon>Fagales</taxon>
        <taxon>Juglandaceae</taxon>
        <taxon>Juglans</taxon>
    </lineage>
</organism>
<dbReference type="Pfam" id="PF13456">
    <property type="entry name" value="RVT_3"/>
    <property type="match status" value="1"/>
</dbReference>
<dbReference type="Gene3D" id="3.30.420.10">
    <property type="entry name" value="Ribonuclease H-like superfamily/Ribonuclease H"/>
    <property type="match status" value="1"/>
</dbReference>
<dbReference type="PANTHER" id="PTHR47723:SF19">
    <property type="entry name" value="POLYNUCLEOTIDYL TRANSFERASE, RIBONUCLEASE H-LIKE SUPERFAMILY PROTEIN"/>
    <property type="match status" value="1"/>
</dbReference>
<accession>A0A2I4FBX0</accession>
<dbReference type="InterPro" id="IPR012337">
    <property type="entry name" value="RNaseH-like_sf"/>
</dbReference>
<dbReference type="InterPro" id="IPR044730">
    <property type="entry name" value="RNase_H-like_dom_plant"/>
</dbReference>
<dbReference type="CDD" id="cd06222">
    <property type="entry name" value="RNase_H_like"/>
    <property type="match status" value="1"/>
</dbReference>
<dbReference type="KEGG" id="jre:108997361"/>
<dbReference type="InterPro" id="IPR036397">
    <property type="entry name" value="RNaseH_sf"/>
</dbReference>
<evidence type="ECO:0000313" key="1">
    <source>
        <dbReference type="Proteomes" id="UP000235220"/>
    </source>
</evidence>
<dbReference type="STRING" id="51240.A0A2I4FBX0"/>
<dbReference type="Proteomes" id="UP000235220">
    <property type="component" value="Chromosome 9"/>
</dbReference>
<dbReference type="InterPro" id="IPR053151">
    <property type="entry name" value="RNase_H-like"/>
</dbReference>
<dbReference type="AlphaFoldDB" id="A0A2I4FBX0"/>
<dbReference type="RefSeq" id="XP_018829128.1">
    <property type="nucleotide sequence ID" value="XM_018973583.1"/>
</dbReference>
<reference evidence="2" key="1">
    <citation type="submission" date="2025-08" db="UniProtKB">
        <authorList>
            <consortium name="RefSeq"/>
        </authorList>
    </citation>
    <scope>IDENTIFICATION</scope>
    <source>
        <tissue evidence="2">Leaves</tissue>
    </source>
</reference>
<keyword evidence="1" id="KW-1185">Reference proteome</keyword>